<evidence type="ECO:0000256" key="1">
    <source>
        <dbReference type="ARBA" id="ARBA00022723"/>
    </source>
</evidence>
<evidence type="ECO:0000256" key="2">
    <source>
        <dbReference type="ARBA" id="ARBA00022771"/>
    </source>
</evidence>
<evidence type="ECO:0000313" key="5">
    <source>
        <dbReference type="EnsemblPlants" id="Zm00001eb179670_P001"/>
    </source>
</evidence>
<evidence type="ECO:0000313" key="6">
    <source>
        <dbReference type="Proteomes" id="UP000007305"/>
    </source>
</evidence>
<accession>A0A804NR63</accession>
<dbReference type="PANTHER" id="PTHR42647">
    <property type="entry name" value="SBP (S-RIBONUCLEASE BINDING PROTEIN) FAMILY PROTEIN"/>
    <property type="match status" value="1"/>
</dbReference>
<keyword evidence="3" id="KW-0862">Zinc</keyword>
<evidence type="ECO:0000256" key="3">
    <source>
        <dbReference type="ARBA" id="ARBA00022833"/>
    </source>
</evidence>
<reference evidence="5" key="2">
    <citation type="submission" date="2019-07" db="EMBL/GenBank/DDBJ databases">
        <authorList>
            <person name="Seetharam A."/>
            <person name="Woodhouse M."/>
            <person name="Cannon E."/>
        </authorList>
    </citation>
    <scope>NUCLEOTIDE SEQUENCE [LARGE SCALE GENOMIC DNA]</scope>
    <source>
        <strain evidence="5">cv. B73</strain>
    </source>
</reference>
<keyword evidence="6" id="KW-1185">Reference proteome</keyword>
<keyword evidence="2" id="KW-0863">Zinc-finger</keyword>
<protein>
    <submittedName>
        <fullName evidence="5">Uncharacterized protein</fullName>
    </submittedName>
</protein>
<dbReference type="PANTHER" id="PTHR42647:SF5">
    <property type="entry name" value="SBP (S-RIBONUCLEASE BINDING PROTEIN) FAMILY PROTEIN"/>
    <property type="match status" value="1"/>
</dbReference>
<dbReference type="Gramene" id="Zm00001eb179670_T001">
    <property type="protein sequence ID" value="Zm00001eb179670_P001"/>
    <property type="gene ID" value="Zm00001eb179670"/>
</dbReference>
<sequence length="339" mass="36512">MAAARASVEELATAVQAESSSFVDPHRAGPPPDHACLGCRLRPASVVLLPYRHLSLWAAEREARRGRPRRSPSRLPRSPCTRSWSVEELAATGGDAGQAESSASAFVDPRCAGPPLDHTCLGCRLRPAFVVLLPCRHLSLYGAAMPCPACGRGAWRPSSAELSPPLIIDHPAVHLMSREKATNFKPDYDIDIHMKVLAMSGQVSSILTGYKLKRVPDKLHVTKKAVLHVFPAALPQSLRLSCLCPRRQLSGLDVPFHAAPTSTHTPTVVTPCSSTRRSMVSQPVKTFFAITMYGTANSHFTSVVWKASTNSNALFLIAAAHNLLCLKLGKEIGVSIGNP</sequence>
<keyword evidence="1" id="KW-0479">Metal-binding</keyword>
<evidence type="ECO:0000256" key="4">
    <source>
        <dbReference type="SAM" id="MobiDB-lite"/>
    </source>
</evidence>
<proteinExistence type="predicted"/>
<dbReference type="GO" id="GO:0008270">
    <property type="term" value="F:zinc ion binding"/>
    <property type="evidence" value="ECO:0007669"/>
    <property type="project" value="UniProtKB-KW"/>
</dbReference>
<dbReference type="AlphaFoldDB" id="A0A804NR63"/>
<name>A0A804NR63_MAIZE</name>
<feature type="region of interest" description="Disordered" evidence="4">
    <location>
        <begin position="62"/>
        <end position="81"/>
    </location>
</feature>
<reference evidence="6" key="1">
    <citation type="journal article" date="2009" name="Science">
        <title>The B73 maize genome: complexity, diversity, and dynamics.</title>
        <authorList>
            <person name="Schnable P.S."/>
            <person name="Ware D."/>
            <person name="Fulton R.S."/>
            <person name="Stein J.C."/>
            <person name="Wei F."/>
            <person name="Pasternak S."/>
            <person name="Liang C."/>
            <person name="Zhang J."/>
            <person name="Fulton L."/>
            <person name="Graves T.A."/>
            <person name="Minx P."/>
            <person name="Reily A.D."/>
            <person name="Courtney L."/>
            <person name="Kruchowski S.S."/>
            <person name="Tomlinson C."/>
            <person name="Strong C."/>
            <person name="Delehaunty K."/>
            <person name="Fronick C."/>
            <person name="Courtney B."/>
            <person name="Rock S.M."/>
            <person name="Belter E."/>
            <person name="Du F."/>
            <person name="Kim K."/>
            <person name="Abbott R.M."/>
            <person name="Cotton M."/>
            <person name="Levy A."/>
            <person name="Marchetto P."/>
            <person name="Ochoa K."/>
            <person name="Jackson S.M."/>
            <person name="Gillam B."/>
            <person name="Chen W."/>
            <person name="Yan L."/>
            <person name="Higginbotham J."/>
            <person name="Cardenas M."/>
            <person name="Waligorski J."/>
            <person name="Applebaum E."/>
            <person name="Phelps L."/>
            <person name="Falcone J."/>
            <person name="Kanchi K."/>
            <person name="Thane T."/>
            <person name="Scimone A."/>
            <person name="Thane N."/>
            <person name="Henke J."/>
            <person name="Wang T."/>
            <person name="Ruppert J."/>
            <person name="Shah N."/>
            <person name="Rotter K."/>
            <person name="Hodges J."/>
            <person name="Ingenthron E."/>
            <person name="Cordes M."/>
            <person name="Kohlberg S."/>
            <person name="Sgro J."/>
            <person name="Delgado B."/>
            <person name="Mead K."/>
            <person name="Chinwalla A."/>
            <person name="Leonard S."/>
            <person name="Crouse K."/>
            <person name="Collura K."/>
            <person name="Kudrna D."/>
            <person name="Currie J."/>
            <person name="He R."/>
            <person name="Angelova A."/>
            <person name="Rajasekar S."/>
            <person name="Mueller T."/>
            <person name="Lomeli R."/>
            <person name="Scara G."/>
            <person name="Ko A."/>
            <person name="Delaney K."/>
            <person name="Wissotski M."/>
            <person name="Lopez G."/>
            <person name="Campos D."/>
            <person name="Braidotti M."/>
            <person name="Ashley E."/>
            <person name="Golser W."/>
            <person name="Kim H."/>
            <person name="Lee S."/>
            <person name="Lin J."/>
            <person name="Dujmic Z."/>
            <person name="Kim W."/>
            <person name="Talag J."/>
            <person name="Zuccolo A."/>
            <person name="Fan C."/>
            <person name="Sebastian A."/>
            <person name="Kramer M."/>
            <person name="Spiegel L."/>
            <person name="Nascimento L."/>
            <person name="Zutavern T."/>
            <person name="Miller B."/>
            <person name="Ambroise C."/>
            <person name="Muller S."/>
            <person name="Spooner W."/>
            <person name="Narechania A."/>
            <person name="Ren L."/>
            <person name="Wei S."/>
            <person name="Kumari S."/>
            <person name="Faga B."/>
            <person name="Levy M.J."/>
            <person name="McMahan L."/>
            <person name="Van Buren P."/>
            <person name="Vaughn M.W."/>
            <person name="Ying K."/>
            <person name="Yeh C.-T."/>
            <person name="Emrich S.J."/>
            <person name="Jia Y."/>
            <person name="Kalyanaraman A."/>
            <person name="Hsia A.-P."/>
            <person name="Barbazuk W.B."/>
            <person name="Baucom R.S."/>
            <person name="Brutnell T.P."/>
            <person name="Carpita N.C."/>
            <person name="Chaparro C."/>
            <person name="Chia J.-M."/>
            <person name="Deragon J.-M."/>
            <person name="Estill J.C."/>
            <person name="Fu Y."/>
            <person name="Jeddeloh J.A."/>
            <person name="Han Y."/>
            <person name="Lee H."/>
            <person name="Li P."/>
            <person name="Lisch D.R."/>
            <person name="Liu S."/>
            <person name="Liu Z."/>
            <person name="Nagel D.H."/>
            <person name="McCann M.C."/>
            <person name="SanMiguel P."/>
            <person name="Myers A.M."/>
            <person name="Nettleton D."/>
            <person name="Nguyen J."/>
            <person name="Penning B.W."/>
            <person name="Ponnala L."/>
            <person name="Schneider K.L."/>
            <person name="Schwartz D.C."/>
            <person name="Sharma A."/>
            <person name="Soderlund C."/>
            <person name="Springer N.M."/>
            <person name="Sun Q."/>
            <person name="Wang H."/>
            <person name="Waterman M."/>
            <person name="Westerman R."/>
            <person name="Wolfgruber T.K."/>
            <person name="Yang L."/>
            <person name="Yu Y."/>
            <person name="Zhang L."/>
            <person name="Zhou S."/>
            <person name="Zhu Q."/>
            <person name="Bennetzen J.L."/>
            <person name="Dawe R.K."/>
            <person name="Jiang J."/>
            <person name="Jiang N."/>
            <person name="Presting G.G."/>
            <person name="Wessler S.R."/>
            <person name="Aluru S."/>
            <person name="Martienssen R.A."/>
            <person name="Clifton S.W."/>
            <person name="McCombie W.R."/>
            <person name="Wing R.A."/>
            <person name="Wilson R.K."/>
        </authorList>
    </citation>
    <scope>NUCLEOTIDE SEQUENCE [LARGE SCALE GENOMIC DNA]</scope>
    <source>
        <strain evidence="6">cv. B73</strain>
    </source>
</reference>
<dbReference type="InParanoid" id="A0A804NR63"/>
<dbReference type="EnsemblPlants" id="Zm00001eb179670_T001">
    <property type="protein sequence ID" value="Zm00001eb179670_P001"/>
    <property type="gene ID" value="Zm00001eb179670"/>
</dbReference>
<dbReference type="Proteomes" id="UP000007305">
    <property type="component" value="Chromosome 4"/>
</dbReference>
<reference evidence="5" key="3">
    <citation type="submission" date="2021-05" db="UniProtKB">
        <authorList>
            <consortium name="EnsemblPlants"/>
        </authorList>
    </citation>
    <scope>IDENTIFICATION</scope>
    <source>
        <strain evidence="5">cv. B73</strain>
    </source>
</reference>
<organism evidence="5 6">
    <name type="scientific">Zea mays</name>
    <name type="common">Maize</name>
    <dbReference type="NCBI Taxonomy" id="4577"/>
    <lineage>
        <taxon>Eukaryota</taxon>
        <taxon>Viridiplantae</taxon>
        <taxon>Streptophyta</taxon>
        <taxon>Embryophyta</taxon>
        <taxon>Tracheophyta</taxon>
        <taxon>Spermatophyta</taxon>
        <taxon>Magnoliopsida</taxon>
        <taxon>Liliopsida</taxon>
        <taxon>Poales</taxon>
        <taxon>Poaceae</taxon>
        <taxon>PACMAD clade</taxon>
        <taxon>Panicoideae</taxon>
        <taxon>Andropogonodae</taxon>
        <taxon>Andropogoneae</taxon>
        <taxon>Tripsacinae</taxon>
        <taxon>Zea</taxon>
    </lineage>
</organism>